<dbReference type="InParanoid" id="A7EJ05"/>
<organism evidence="2 3">
    <name type="scientific">Sclerotinia sclerotiorum (strain ATCC 18683 / 1980 / Ss-1)</name>
    <name type="common">White mold</name>
    <name type="synonym">Whetzelinia sclerotiorum</name>
    <dbReference type="NCBI Taxonomy" id="665079"/>
    <lineage>
        <taxon>Eukaryota</taxon>
        <taxon>Fungi</taxon>
        <taxon>Dikarya</taxon>
        <taxon>Ascomycota</taxon>
        <taxon>Pezizomycotina</taxon>
        <taxon>Leotiomycetes</taxon>
        <taxon>Helotiales</taxon>
        <taxon>Sclerotiniaceae</taxon>
        <taxon>Sclerotinia</taxon>
    </lineage>
</organism>
<evidence type="ECO:0000313" key="3">
    <source>
        <dbReference type="Proteomes" id="UP000001312"/>
    </source>
</evidence>
<proteinExistence type="predicted"/>
<keyword evidence="3" id="KW-1185">Reference proteome</keyword>
<evidence type="ECO:0000256" key="1">
    <source>
        <dbReference type="SAM" id="MobiDB-lite"/>
    </source>
</evidence>
<dbReference type="HOGENOM" id="CLU_1939404_0_0_1"/>
<protein>
    <submittedName>
        <fullName evidence="2">Uncharacterized protein</fullName>
    </submittedName>
</protein>
<dbReference type="EMBL" id="CH476626">
    <property type="protein sequence ID" value="EDO02821.1"/>
    <property type="molecule type" value="Genomic_DNA"/>
</dbReference>
<sequence length="130" mass="14553">MASTEPIALEPALAGQQTLPPIPLRTLVTLINYQCSVNSERYSARSLYDREAFRRASLRRNTFHYDSSLQQSPYLPATCSVHPNRKAGADDLSSAQLERNGEKSPKTVLLLPPRYTSVGPRWINREVPVS</sequence>
<feature type="region of interest" description="Disordered" evidence="1">
    <location>
        <begin position="76"/>
        <end position="107"/>
    </location>
</feature>
<dbReference type="Proteomes" id="UP000001312">
    <property type="component" value="Unassembled WGS sequence"/>
</dbReference>
<dbReference type="GeneID" id="5490034"/>
<reference evidence="3" key="1">
    <citation type="journal article" date="2011" name="PLoS Genet.">
        <title>Genomic analysis of the necrotrophic fungal pathogens Sclerotinia sclerotiorum and Botrytis cinerea.</title>
        <authorList>
            <person name="Amselem J."/>
            <person name="Cuomo C.A."/>
            <person name="van Kan J.A."/>
            <person name="Viaud M."/>
            <person name="Benito E.P."/>
            <person name="Couloux A."/>
            <person name="Coutinho P.M."/>
            <person name="de Vries R.P."/>
            <person name="Dyer P.S."/>
            <person name="Fillinger S."/>
            <person name="Fournier E."/>
            <person name="Gout L."/>
            <person name="Hahn M."/>
            <person name="Kohn L."/>
            <person name="Lapalu N."/>
            <person name="Plummer K.M."/>
            <person name="Pradier J.M."/>
            <person name="Quevillon E."/>
            <person name="Sharon A."/>
            <person name="Simon A."/>
            <person name="ten Have A."/>
            <person name="Tudzynski B."/>
            <person name="Tudzynski P."/>
            <person name="Wincker P."/>
            <person name="Andrew M."/>
            <person name="Anthouard V."/>
            <person name="Beever R.E."/>
            <person name="Beffa R."/>
            <person name="Benoit I."/>
            <person name="Bouzid O."/>
            <person name="Brault B."/>
            <person name="Chen Z."/>
            <person name="Choquer M."/>
            <person name="Collemare J."/>
            <person name="Cotton P."/>
            <person name="Danchin E.G."/>
            <person name="Da Silva C."/>
            <person name="Gautier A."/>
            <person name="Giraud C."/>
            <person name="Giraud T."/>
            <person name="Gonzalez C."/>
            <person name="Grossetete S."/>
            <person name="Guldener U."/>
            <person name="Henrissat B."/>
            <person name="Howlett B.J."/>
            <person name="Kodira C."/>
            <person name="Kretschmer M."/>
            <person name="Lappartient A."/>
            <person name="Leroch M."/>
            <person name="Levis C."/>
            <person name="Mauceli E."/>
            <person name="Neuveglise C."/>
            <person name="Oeser B."/>
            <person name="Pearson M."/>
            <person name="Poulain J."/>
            <person name="Poussereau N."/>
            <person name="Quesneville H."/>
            <person name="Rascle C."/>
            <person name="Schumacher J."/>
            <person name="Segurens B."/>
            <person name="Sexton A."/>
            <person name="Silva E."/>
            <person name="Sirven C."/>
            <person name="Soanes D.M."/>
            <person name="Talbot N.J."/>
            <person name="Templeton M."/>
            <person name="Yandava C."/>
            <person name="Yarden O."/>
            <person name="Zeng Q."/>
            <person name="Rollins J.A."/>
            <person name="Lebrun M.H."/>
            <person name="Dickman M."/>
        </authorList>
    </citation>
    <scope>NUCLEOTIDE SEQUENCE [LARGE SCALE GENOMIC DNA]</scope>
    <source>
        <strain evidence="3">ATCC 18683 / 1980 / Ss-1</strain>
    </source>
</reference>
<evidence type="ECO:0000313" key="2">
    <source>
        <dbReference type="EMBL" id="EDO02821.1"/>
    </source>
</evidence>
<name>A7EJ05_SCLS1</name>
<dbReference type="RefSeq" id="XP_001593870.1">
    <property type="nucleotide sequence ID" value="XM_001593820.1"/>
</dbReference>
<accession>A7EJ05</accession>
<dbReference type="KEGG" id="ssl:SS1G_05298"/>
<gene>
    <name evidence="2" type="ORF">SS1G_05298</name>
</gene>
<dbReference type="AlphaFoldDB" id="A7EJ05"/>